<gene>
    <name evidence="4" type="ORF">ASCRUDRAFT_27122</name>
</gene>
<dbReference type="GeneID" id="30963621"/>
<name>A0A1D2VHU9_9ASCO</name>
<organism evidence="4 5">
    <name type="scientific">Ascoidea rubescens DSM 1968</name>
    <dbReference type="NCBI Taxonomy" id="1344418"/>
    <lineage>
        <taxon>Eukaryota</taxon>
        <taxon>Fungi</taxon>
        <taxon>Dikarya</taxon>
        <taxon>Ascomycota</taxon>
        <taxon>Saccharomycotina</taxon>
        <taxon>Saccharomycetes</taxon>
        <taxon>Ascoideaceae</taxon>
        <taxon>Ascoidea</taxon>
    </lineage>
</organism>
<protein>
    <submittedName>
        <fullName evidence="4">Ankyrin</fullName>
    </submittedName>
</protein>
<evidence type="ECO:0000256" key="2">
    <source>
        <dbReference type="ARBA" id="ARBA00023043"/>
    </source>
</evidence>
<reference evidence="5" key="1">
    <citation type="submission" date="2016-05" db="EMBL/GenBank/DDBJ databases">
        <title>Comparative genomics of biotechnologically important yeasts.</title>
        <authorList>
            <consortium name="DOE Joint Genome Institute"/>
            <person name="Riley R."/>
            <person name="Haridas S."/>
            <person name="Wolfe K.H."/>
            <person name="Lopes M.R."/>
            <person name="Hittinger C.T."/>
            <person name="Goker M."/>
            <person name="Salamov A."/>
            <person name="Wisecaver J."/>
            <person name="Long T.M."/>
            <person name="Aerts A.L."/>
            <person name="Barry K."/>
            <person name="Choi C."/>
            <person name="Clum A."/>
            <person name="Coughlan A.Y."/>
            <person name="Deshpande S."/>
            <person name="Douglass A.P."/>
            <person name="Hanson S.J."/>
            <person name="Klenk H.-P."/>
            <person name="Labutti K."/>
            <person name="Lapidus A."/>
            <person name="Lindquist E."/>
            <person name="Lipzen A."/>
            <person name="Meier-Kolthoff J.P."/>
            <person name="Ohm R.A."/>
            <person name="Otillar R.P."/>
            <person name="Pangilinan J."/>
            <person name="Peng Y."/>
            <person name="Rokas A."/>
            <person name="Rosa C.A."/>
            <person name="Scheuner C."/>
            <person name="Sibirny A.A."/>
            <person name="Slot J.C."/>
            <person name="Stielow J.B."/>
            <person name="Sun H."/>
            <person name="Kurtzman C.P."/>
            <person name="Blackwell M."/>
            <person name="Grigoriev I.V."/>
            <person name="Jeffries T.W."/>
        </authorList>
    </citation>
    <scope>NUCLEOTIDE SEQUENCE [LARGE SCALE GENOMIC DNA]</scope>
    <source>
        <strain evidence="5">DSM 1968</strain>
    </source>
</reference>
<dbReference type="InParanoid" id="A0A1D2VHU9"/>
<dbReference type="PANTHER" id="PTHR24171">
    <property type="entry name" value="ANKYRIN REPEAT DOMAIN-CONTAINING PROTEIN 39-RELATED"/>
    <property type="match status" value="1"/>
</dbReference>
<evidence type="ECO:0000313" key="4">
    <source>
        <dbReference type="EMBL" id="ODV61234.1"/>
    </source>
</evidence>
<evidence type="ECO:0000313" key="5">
    <source>
        <dbReference type="Proteomes" id="UP000095038"/>
    </source>
</evidence>
<dbReference type="InterPro" id="IPR036770">
    <property type="entry name" value="Ankyrin_rpt-contain_sf"/>
</dbReference>
<dbReference type="InterPro" id="IPR002110">
    <property type="entry name" value="Ankyrin_rpt"/>
</dbReference>
<dbReference type="Pfam" id="PF13857">
    <property type="entry name" value="Ank_5"/>
    <property type="match status" value="1"/>
</dbReference>
<proteinExistence type="predicted"/>
<accession>A0A1D2VHU9</accession>
<dbReference type="AlphaFoldDB" id="A0A1D2VHU9"/>
<dbReference type="PANTHER" id="PTHR24171:SF8">
    <property type="entry name" value="BRCA1-ASSOCIATED RING DOMAIN PROTEIN 1"/>
    <property type="match status" value="1"/>
</dbReference>
<dbReference type="STRING" id="1344418.A0A1D2VHU9"/>
<dbReference type="SUPFAM" id="SSF48403">
    <property type="entry name" value="Ankyrin repeat"/>
    <property type="match status" value="1"/>
</dbReference>
<dbReference type="OrthoDB" id="19174at2759"/>
<dbReference type="PROSITE" id="PS50297">
    <property type="entry name" value="ANK_REP_REGION"/>
    <property type="match status" value="1"/>
</dbReference>
<dbReference type="GO" id="GO:0085020">
    <property type="term" value="P:protein K6-linked ubiquitination"/>
    <property type="evidence" value="ECO:0007669"/>
    <property type="project" value="TreeGrafter"/>
</dbReference>
<keyword evidence="5" id="KW-1185">Reference proteome</keyword>
<dbReference type="RefSeq" id="XP_020047541.1">
    <property type="nucleotide sequence ID" value="XM_020189985.1"/>
</dbReference>
<keyword evidence="2 3" id="KW-0040">ANK repeat</keyword>
<dbReference type="Gene3D" id="1.25.40.20">
    <property type="entry name" value="Ankyrin repeat-containing domain"/>
    <property type="match status" value="1"/>
</dbReference>
<dbReference type="EMBL" id="KV454480">
    <property type="protein sequence ID" value="ODV61234.1"/>
    <property type="molecule type" value="Genomic_DNA"/>
</dbReference>
<dbReference type="SMART" id="SM00248">
    <property type="entry name" value="ANK"/>
    <property type="match status" value="1"/>
</dbReference>
<evidence type="ECO:0000256" key="1">
    <source>
        <dbReference type="ARBA" id="ARBA00022737"/>
    </source>
</evidence>
<keyword evidence="1" id="KW-0677">Repeat</keyword>
<dbReference type="Proteomes" id="UP000095038">
    <property type="component" value="Unassembled WGS sequence"/>
</dbReference>
<feature type="non-terminal residue" evidence="4">
    <location>
        <position position="195"/>
    </location>
</feature>
<evidence type="ECO:0000256" key="3">
    <source>
        <dbReference type="PROSITE-ProRule" id="PRU00023"/>
    </source>
</evidence>
<dbReference type="GO" id="GO:0004842">
    <property type="term" value="F:ubiquitin-protein transferase activity"/>
    <property type="evidence" value="ECO:0007669"/>
    <property type="project" value="TreeGrafter"/>
</dbReference>
<sequence length="195" mass="22079">MKSNIWIAAADNEIEQVLQYLNSGQYTANSKDENGYTPIHASVSYNNIELLRLLINKYNGDINIQDNDGDTPLHHVEELSMAKVVVEEFHANLGTKNNEGLSPVEYIENEMEYPEIVDYLRSLGDQSQQGSSPGSSEMAASEQQLVNEMASQVRYSFEHMEDANMSSEQRQQLEAILLSEHPEEQLRQHIQGLVH</sequence>
<dbReference type="FunCoup" id="A0A1D2VHU9">
    <property type="interactions" value="169"/>
</dbReference>
<dbReference type="PROSITE" id="PS50088">
    <property type="entry name" value="ANK_REPEAT"/>
    <property type="match status" value="1"/>
</dbReference>
<feature type="repeat" description="ANK" evidence="3">
    <location>
        <begin position="34"/>
        <end position="67"/>
    </location>
</feature>